<dbReference type="Proteomes" id="UP000688137">
    <property type="component" value="Unassembled WGS sequence"/>
</dbReference>
<organism evidence="2 3">
    <name type="scientific">Paramecium primaurelia</name>
    <dbReference type="NCBI Taxonomy" id="5886"/>
    <lineage>
        <taxon>Eukaryota</taxon>
        <taxon>Sar</taxon>
        <taxon>Alveolata</taxon>
        <taxon>Ciliophora</taxon>
        <taxon>Intramacronucleata</taxon>
        <taxon>Oligohymenophorea</taxon>
        <taxon>Peniculida</taxon>
        <taxon>Parameciidae</taxon>
        <taxon>Paramecium</taxon>
    </lineage>
</organism>
<keyword evidence="3" id="KW-1185">Reference proteome</keyword>
<proteinExistence type="predicted"/>
<keyword evidence="1" id="KW-0472">Membrane</keyword>
<protein>
    <recommendedName>
        <fullName evidence="4">Transmembrane protein</fullName>
    </recommendedName>
</protein>
<evidence type="ECO:0008006" key="4">
    <source>
        <dbReference type="Google" id="ProtNLM"/>
    </source>
</evidence>
<evidence type="ECO:0000313" key="2">
    <source>
        <dbReference type="EMBL" id="CAD8103765.1"/>
    </source>
</evidence>
<gene>
    <name evidence="2" type="ORF">PPRIM_AZ9-3.1.T1220022</name>
</gene>
<comment type="caution">
    <text evidence="2">The sequence shown here is derived from an EMBL/GenBank/DDBJ whole genome shotgun (WGS) entry which is preliminary data.</text>
</comment>
<feature type="transmembrane region" description="Helical" evidence="1">
    <location>
        <begin position="32"/>
        <end position="58"/>
    </location>
</feature>
<evidence type="ECO:0000256" key="1">
    <source>
        <dbReference type="SAM" id="Phobius"/>
    </source>
</evidence>
<reference evidence="2" key="1">
    <citation type="submission" date="2021-01" db="EMBL/GenBank/DDBJ databases">
        <authorList>
            <consortium name="Genoscope - CEA"/>
            <person name="William W."/>
        </authorList>
    </citation>
    <scope>NUCLEOTIDE SEQUENCE</scope>
</reference>
<evidence type="ECO:0000313" key="3">
    <source>
        <dbReference type="Proteomes" id="UP000688137"/>
    </source>
</evidence>
<dbReference type="AlphaFoldDB" id="A0A8S1PKI8"/>
<sequence length="80" mass="9848">MYNNHIELIGDDQFVNFLMDQNQYQFINKDQIFHMLIVAQLCNVKILMKMIQISYFLYINYLNKLKERNNKKRKNQKKQS</sequence>
<accession>A0A8S1PKI8</accession>
<keyword evidence="1" id="KW-1133">Transmembrane helix</keyword>
<keyword evidence="1" id="KW-0812">Transmembrane</keyword>
<dbReference type="EMBL" id="CAJJDM010000125">
    <property type="protein sequence ID" value="CAD8103765.1"/>
    <property type="molecule type" value="Genomic_DNA"/>
</dbReference>
<name>A0A8S1PKI8_PARPR</name>